<gene>
    <name evidence="2" type="ORF">ACFOEB_04365</name>
</gene>
<evidence type="ECO:0000256" key="1">
    <source>
        <dbReference type="SAM" id="Phobius"/>
    </source>
</evidence>
<protein>
    <submittedName>
        <fullName evidence="2">DUF3301 domain-containing protein</fullName>
    </submittedName>
</protein>
<proteinExistence type="predicted"/>
<keyword evidence="1" id="KW-0472">Membrane</keyword>
<dbReference type="EMBL" id="JBHRTL010000004">
    <property type="protein sequence ID" value="MFC3154428.1"/>
    <property type="molecule type" value="Genomic_DNA"/>
</dbReference>
<name>A0ABV7HKM5_9GAMM</name>
<evidence type="ECO:0000313" key="3">
    <source>
        <dbReference type="Proteomes" id="UP001595548"/>
    </source>
</evidence>
<dbReference type="Pfam" id="PF11743">
    <property type="entry name" value="DUF3301"/>
    <property type="match status" value="1"/>
</dbReference>
<keyword evidence="1" id="KW-0812">Transmembrane</keyword>
<sequence>MSDLSVVIWCFVIVAVVYYWWRALQSKAVALGWALRHCKEMDVQMLDQSVYLRRLWFKRNSRGAMALWRAFYFEFTATGEDRYTGRVIMLGRRVETVQLDPHRMH</sequence>
<dbReference type="Proteomes" id="UP001595548">
    <property type="component" value="Unassembled WGS sequence"/>
</dbReference>
<comment type="caution">
    <text evidence="2">The sequence shown here is derived from an EMBL/GenBank/DDBJ whole genome shotgun (WGS) entry which is preliminary data.</text>
</comment>
<dbReference type="InterPro" id="IPR021732">
    <property type="entry name" value="DUF3301"/>
</dbReference>
<organism evidence="2 3">
    <name type="scientific">Gilvimarinus japonicus</name>
    <dbReference type="NCBI Taxonomy" id="1796469"/>
    <lineage>
        <taxon>Bacteria</taxon>
        <taxon>Pseudomonadati</taxon>
        <taxon>Pseudomonadota</taxon>
        <taxon>Gammaproteobacteria</taxon>
        <taxon>Cellvibrionales</taxon>
        <taxon>Cellvibrionaceae</taxon>
        <taxon>Gilvimarinus</taxon>
    </lineage>
</organism>
<accession>A0ABV7HKM5</accession>
<dbReference type="RefSeq" id="WP_339616697.1">
    <property type="nucleotide sequence ID" value="NZ_AP031500.1"/>
</dbReference>
<feature type="transmembrane region" description="Helical" evidence="1">
    <location>
        <begin position="6"/>
        <end position="21"/>
    </location>
</feature>
<keyword evidence="3" id="KW-1185">Reference proteome</keyword>
<evidence type="ECO:0000313" key="2">
    <source>
        <dbReference type="EMBL" id="MFC3154428.1"/>
    </source>
</evidence>
<keyword evidence="1" id="KW-1133">Transmembrane helix</keyword>
<reference evidence="3" key="1">
    <citation type="journal article" date="2019" name="Int. J. Syst. Evol. Microbiol.">
        <title>The Global Catalogue of Microorganisms (GCM) 10K type strain sequencing project: providing services to taxonomists for standard genome sequencing and annotation.</title>
        <authorList>
            <consortium name="The Broad Institute Genomics Platform"/>
            <consortium name="The Broad Institute Genome Sequencing Center for Infectious Disease"/>
            <person name="Wu L."/>
            <person name="Ma J."/>
        </authorList>
    </citation>
    <scope>NUCLEOTIDE SEQUENCE [LARGE SCALE GENOMIC DNA]</scope>
    <source>
        <strain evidence="3">KCTC 52141</strain>
    </source>
</reference>